<dbReference type="STRING" id="1859473.BG261_01140"/>
<dbReference type="Pfam" id="PF12558">
    <property type="entry name" value="DUF3744"/>
    <property type="match status" value="1"/>
</dbReference>
<proteinExistence type="inferred from homology"/>
<dbReference type="GO" id="GO:0042626">
    <property type="term" value="F:ATPase-coupled transmembrane transporter activity"/>
    <property type="evidence" value="ECO:0007669"/>
    <property type="project" value="TreeGrafter"/>
</dbReference>
<dbReference type="SMART" id="SM00382">
    <property type="entry name" value="AAA"/>
    <property type="match status" value="2"/>
</dbReference>
<dbReference type="NCBIfam" id="NF010167">
    <property type="entry name" value="PRK13648.1"/>
    <property type="match status" value="2"/>
</dbReference>
<dbReference type="InterPro" id="IPR003593">
    <property type="entry name" value="AAA+_ATPase"/>
</dbReference>
<protein>
    <submittedName>
        <fullName evidence="12">Heme ABC transporter ATP-binding protein</fullName>
    </submittedName>
</protein>
<evidence type="ECO:0000256" key="3">
    <source>
        <dbReference type="ARBA" id="ARBA00022448"/>
    </source>
</evidence>
<evidence type="ECO:0000256" key="10">
    <source>
        <dbReference type="ARBA" id="ARBA00025157"/>
    </source>
</evidence>
<evidence type="ECO:0000256" key="5">
    <source>
        <dbReference type="ARBA" id="ARBA00022737"/>
    </source>
</evidence>
<dbReference type="InterPro" id="IPR022216">
    <property type="entry name" value="ABC_Co_transporter"/>
</dbReference>
<dbReference type="InterPro" id="IPR050095">
    <property type="entry name" value="ECF_ABC_transporter_ATP-bd"/>
</dbReference>
<reference evidence="13" key="1">
    <citation type="submission" date="2016-09" db="EMBL/GenBank/DDBJ databases">
        <title>Draft genome sequence of a novel species of the family Streptococcaceae isolated from flowers.</title>
        <authorList>
            <person name="Chuah L.-O."/>
            <person name="Yap K.-P."/>
            <person name="Thong K.L."/>
            <person name="Liong M.T."/>
            <person name="Ahmad R."/>
            <person name="Rusul G."/>
        </authorList>
    </citation>
    <scope>NUCLEOTIDE SEQUENCE [LARGE SCALE GENOMIC DNA]</scope>
    <source>
        <strain evidence="13">DF1</strain>
    </source>
</reference>
<feature type="domain" description="ABC transporter" evidence="11">
    <location>
        <begin position="6"/>
        <end position="246"/>
    </location>
</feature>
<dbReference type="PANTHER" id="PTHR43553">
    <property type="entry name" value="HEAVY METAL TRANSPORTER"/>
    <property type="match status" value="1"/>
</dbReference>
<dbReference type="EMBL" id="MKIR01000001">
    <property type="protein sequence ID" value="OFI50512.1"/>
    <property type="molecule type" value="Genomic_DNA"/>
</dbReference>
<gene>
    <name evidence="12" type="ORF">BG261_01140</name>
</gene>
<evidence type="ECO:0000313" key="13">
    <source>
        <dbReference type="Proteomes" id="UP000178622"/>
    </source>
</evidence>
<evidence type="ECO:0000256" key="4">
    <source>
        <dbReference type="ARBA" id="ARBA00022475"/>
    </source>
</evidence>
<keyword evidence="6" id="KW-0547">Nucleotide-binding</keyword>
<keyword evidence="13" id="KW-1185">Reference proteome</keyword>
<comment type="caution">
    <text evidence="12">The sequence shown here is derived from an EMBL/GenBank/DDBJ whole genome shotgun (WGS) entry which is preliminary data.</text>
</comment>
<evidence type="ECO:0000256" key="2">
    <source>
        <dbReference type="ARBA" id="ARBA00005417"/>
    </source>
</evidence>
<comment type="similarity">
    <text evidence="2">Belongs to the ABC transporter superfamily.</text>
</comment>
<keyword evidence="4" id="KW-1003">Cell membrane</keyword>
<dbReference type="PANTHER" id="PTHR43553:SF26">
    <property type="entry name" value="ABC TRANSPORTER ATP-BINDING PROTEIN BC_2655-RELATED"/>
    <property type="match status" value="1"/>
</dbReference>
<dbReference type="RefSeq" id="WP_070791352.1">
    <property type="nucleotide sequence ID" value="NZ_MKIR01000001.1"/>
</dbReference>
<comment type="function">
    <text evidence="10">Probably part of an ABC transporter complex. Responsible for energy coupling to the transport system.</text>
</comment>
<evidence type="ECO:0000256" key="9">
    <source>
        <dbReference type="ARBA" id="ARBA00023136"/>
    </source>
</evidence>
<dbReference type="Pfam" id="PF00005">
    <property type="entry name" value="ABC_tran"/>
    <property type="match status" value="2"/>
</dbReference>
<dbReference type="PROSITE" id="PS00211">
    <property type="entry name" value="ABC_TRANSPORTER_1"/>
    <property type="match status" value="2"/>
</dbReference>
<dbReference type="InterPro" id="IPR017871">
    <property type="entry name" value="ABC_transporter-like_CS"/>
</dbReference>
<dbReference type="PROSITE" id="PS50893">
    <property type="entry name" value="ABC_TRANSPORTER_2"/>
    <property type="match status" value="2"/>
</dbReference>
<dbReference type="InterPro" id="IPR015856">
    <property type="entry name" value="ABC_transpr_CbiO/EcfA_su"/>
</dbReference>
<evidence type="ECO:0000313" key="12">
    <source>
        <dbReference type="EMBL" id="OFI50512.1"/>
    </source>
</evidence>
<dbReference type="Gene3D" id="3.40.50.300">
    <property type="entry name" value="P-loop containing nucleotide triphosphate hydrolases"/>
    <property type="match status" value="2"/>
</dbReference>
<keyword evidence="9" id="KW-0472">Membrane</keyword>
<keyword evidence="8" id="KW-1278">Translocase</keyword>
<organism evidence="12 13">
    <name type="scientific">Floricoccus tropicus</name>
    <dbReference type="NCBI Taxonomy" id="1859473"/>
    <lineage>
        <taxon>Bacteria</taxon>
        <taxon>Bacillati</taxon>
        <taxon>Bacillota</taxon>
        <taxon>Bacilli</taxon>
        <taxon>Lactobacillales</taxon>
        <taxon>Streptococcaceae</taxon>
        <taxon>Floricoccus</taxon>
    </lineage>
</organism>
<evidence type="ECO:0000259" key="11">
    <source>
        <dbReference type="PROSITE" id="PS50893"/>
    </source>
</evidence>
<evidence type="ECO:0000256" key="8">
    <source>
        <dbReference type="ARBA" id="ARBA00022967"/>
    </source>
</evidence>
<comment type="subcellular location">
    <subcellularLocation>
        <location evidence="1">Cell membrane</location>
        <topology evidence="1">Peripheral membrane protein</topology>
    </subcellularLocation>
</comment>
<keyword evidence="3" id="KW-0813">Transport</keyword>
<feature type="domain" description="ABC transporter" evidence="11">
    <location>
        <begin position="302"/>
        <end position="533"/>
    </location>
</feature>
<keyword evidence="7 12" id="KW-0067">ATP-binding</keyword>
<dbReference type="CDD" id="cd03225">
    <property type="entry name" value="ABC_cobalt_CbiO_domain1"/>
    <property type="match status" value="2"/>
</dbReference>
<keyword evidence="5" id="KW-0677">Repeat</keyword>
<dbReference type="OrthoDB" id="501320at2"/>
<evidence type="ECO:0000256" key="7">
    <source>
        <dbReference type="ARBA" id="ARBA00022840"/>
    </source>
</evidence>
<evidence type="ECO:0000256" key="6">
    <source>
        <dbReference type="ARBA" id="ARBA00022741"/>
    </source>
</evidence>
<dbReference type="InterPro" id="IPR003439">
    <property type="entry name" value="ABC_transporter-like_ATP-bd"/>
</dbReference>
<dbReference type="AlphaFoldDB" id="A0A1E8GQJ2"/>
<dbReference type="FunFam" id="3.40.50.300:FF:001422">
    <property type="entry name" value="Cobalt ABC transporter ATP-binding protein"/>
    <property type="match status" value="1"/>
</dbReference>
<name>A0A1E8GQJ2_9LACT</name>
<evidence type="ECO:0000256" key="1">
    <source>
        <dbReference type="ARBA" id="ARBA00004202"/>
    </source>
</evidence>
<dbReference type="GO" id="GO:0043190">
    <property type="term" value="C:ATP-binding cassette (ABC) transporter complex"/>
    <property type="evidence" value="ECO:0007669"/>
    <property type="project" value="TreeGrafter"/>
</dbReference>
<dbReference type="FunFam" id="3.40.50.300:FF:000224">
    <property type="entry name" value="Energy-coupling factor transporter ATP-binding protein EcfA"/>
    <property type="match status" value="1"/>
</dbReference>
<dbReference type="Proteomes" id="UP000178622">
    <property type="component" value="Unassembled WGS sequence"/>
</dbReference>
<accession>A0A1E8GQJ2</accession>
<dbReference type="GO" id="GO:0016887">
    <property type="term" value="F:ATP hydrolysis activity"/>
    <property type="evidence" value="ECO:0007669"/>
    <property type="project" value="InterPro"/>
</dbReference>
<dbReference type="SUPFAM" id="SSF52540">
    <property type="entry name" value="P-loop containing nucleoside triphosphate hydrolases"/>
    <property type="match status" value="2"/>
</dbReference>
<dbReference type="GO" id="GO:0005524">
    <property type="term" value="F:ATP binding"/>
    <property type="evidence" value="ECO:0007669"/>
    <property type="project" value="UniProtKB-KW"/>
</dbReference>
<dbReference type="InterPro" id="IPR027417">
    <property type="entry name" value="P-loop_NTPase"/>
</dbReference>
<sequence>MQEKIIEIENFSFRYNSQSEPTLKNINLDIFEGEKILIIGPSGSGKSTLGQALNGIIPNLHKGESKGKLLVNSLPFGSSIFDLSKSISTVLQDTDDQFIGLTVAEDIAFALENDEVGQEEMQKAVKFWANTVEIGNYLNKKPQELSGGQKQRVSLAGVLIDESPILLFDEPLANLDPKSGRDTIELIDKIHKETKATCIIIEHRLEDVLHADIDRIVLISDGQVLYNDSAEKLLSSHLLQENGLREPLYVSALKYAGLDVSNVKEIANINKLQLTEDQKKQLLTWSNEIKNTSQLTKKDELLRLTDFSVSYGNDSILENINLTVDSGQRVSIVGQNGAGKSTLVKAICNFISSQGKIYWKGQDISDENIAERASKIGFVMQNPNHMISQSMIFDEVALGLRLRNVDEDTVKSRVEETLKTCGLYEFRNWPISALSYGQKKRVTIASILVLEPELIILDEPTAGQDFKHYSEFMDFLDQLNANGNTIISITHDMHQMMEYSDRTLVLGNKTLLADKLPADVLTNEELIKEAHLKKTSLFSLAQNVGIKDEEAFIANFIKYEQERRDINE</sequence>